<accession>A0ABW1KZ89</accession>
<dbReference type="InterPro" id="IPR005583">
    <property type="entry name" value="YaaA"/>
</dbReference>
<feature type="region of interest" description="Disordered" evidence="2">
    <location>
        <begin position="241"/>
        <end position="276"/>
    </location>
</feature>
<proteinExistence type="inferred from homology"/>
<organism evidence="3 4">
    <name type="scientific">Hyphococcus aureus</name>
    <dbReference type="NCBI Taxonomy" id="2666033"/>
    <lineage>
        <taxon>Bacteria</taxon>
        <taxon>Pseudomonadati</taxon>
        <taxon>Pseudomonadota</taxon>
        <taxon>Alphaproteobacteria</taxon>
        <taxon>Parvularculales</taxon>
        <taxon>Parvularculaceae</taxon>
        <taxon>Hyphococcus</taxon>
    </lineage>
</organism>
<dbReference type="NCBIfam" id="NF002542">
    <property type="entry name" value="PRK02101.1-3"/>
    <property type="match status" value="1"/>
</dbReference>
<feature type="compositionally biased region" description="Basic and acidic residues" evidence="2">
    <location>
        <begin position="267"/>
        <end position="276"/>
    </location>
</feature>
<dbReference type="PANTHER" id="PTHR30283">
    <property type="entry name" value="PEROXIDE STRESS RESPONSE PROTEIN YAAA"/>
    <property type="match status" value="1"/>
</dbReference>
<keyword evidence="4" id="KW-1185">Reference proteome</keyword>
<gene>
    <name evidence="3" type="primary">yaaA</name>
    <name evidence="3" type="ORF">ACFMB1_10225</name>
</gene>
<evidence type="ECO:0000256" key="1">
    <source>
        <dbReference type="HAMAP-Rule" id="MF_00652"/>
    </source>
</evidence>
<reference evidence="3 4" key="1">
    <citation type="submission" date="2024-09" db="EMBL/GenBank/DDBJ databases">
        <authorList>
            <person name="Zhang Z.-H."/>
        </authorList>
    </citation>
    <scope>NUCLEOTIDE SEQUENCE [LARGE SCALE GENOMIC DNA]</scope>
    <source>
        <strain evidence="3 4">HHTR114</strain>
    </source>
</reference>
<evidence type="ECO:0000313" key="3">
    <source>
        <dbReference type="EMBL" id="MFC6035922.1"/>
    </source>
</evidence>
<comment type="similarity">
    <text evidence="1">Belongs to the UPF0246 family.</text>
</comment>
<protein>
    <recommendedName>
        <fullName evidence="1">UPF0246 protein ACFMB1_10225</fullName>
    </recommendedName>
</protein>
<dbReference type="Pfam" id="PF03883">
    <property type="entry name" value="H2O2_YaaD"/>
    <property type="match status" value="1"/>
</dbReference>
<dbReference type="RefSeq" id="WP_379882857.1">
    <property type="nucleotide sequence ID" value="NZ_JBHPON010000002.1"/>
</dbReference>
<dbReference type="Proteomes" id="UP001596116">
    <property type="component" value="Unassembled WGS sequence"/>
</dbReference>
<comment type="caution">
    <text evidence="3">The sequence shown here is derived from an EMBL/GenBank/DDBJ whole genome shotgun (WGS) entry which is preliminary data.</text>
</comment>
<evidence type="ECO:0000256" key="2">
    <source>
        <dbReference type="SAM" id="MobiDB-lite"/>
    </source>
</evidence>
<dbReference type="HAMAP" id="MF_00652">
    <property type="entry name" value="UPF0246"/>
    <property type="match status" value="1"/>
</dbReference>
<dbReference type="EMBL" id="JBHPON010000002">
    <property type="protein sequence ID" value="MFC6035922.1"/>
    <property type="molecule type" value="Genomic_DNA"/>
</dbReference>
<dbReference type="PANTHER" id="PTHR30283:SF4">
    <property type="entry name" value="PEROXIDE STRESS RESISTANCE PROTEIN YAAA"/>
    <property type="match status" value="1"/>
</dbReference>
<name>A0ABW1KZ89_9PROT</name>
<evidence type="ECO:0000313" key="4">
    <source>
        <dbReference type="Proteomes" id="UP001596116"/>
    </source>
</evidence>
<sequence>MIILLSPAKNLNFDAAPDAPRATKPAFLKDAAELSETTRKLTRAKIKSLMKISDKLADLNYERFQAFGADGKSESLKQAALAFNGDVYLGLDAATLSAEDLAFAQDHVRILSGLYGLLRPLDAIQPYRLEMGSKLKNPRGKNLYAFWGDKIAGEIDKALKGHDDPTVVNLASNEYFGAVDLKSLKAPFVTPVFREEKDGSAKTISFFAKRARGMMARWAAENRVERAEDLKGFDVAGYKFQPGDSKDDLWVFSRPQPPLKKPATKPAGDKRSLALA</sequence>